<evidence type="ECO:0000313" key="5">
    <source>
        <dbReference type="Proteomes" id="UP000593566"/>
    </source>
</evidence>
<accession>A0A8H6KZI7</accession>
<name>A0A8H6KZI7_9LECA</name>
<feature type="compositionally biased region" description="Polar residues" evidence="3">
    <location>
        <begin position="131"/>
        <end position="141"/>
    </location>
</feature>
<feature type="compositionally biased region" description="Basic and acidic residues" evidence="3">
    <location>
        <begin position="307"/>
        <end position="319"/>
    </location>
</feature>
<dbReference type="Pfam" id="PF15458">
    <property type="entry name" value="NTR2"/>
    <property type="match status" value="1"/>
</dbReference>
<dbReference type="GO" id="GO:0003677">
    <property type="term" value="F:DNA binding"/>
    <property type="evidence" value="ECO:0007669"/>
    <property type="project" value="InterPro"/>
</dbReference>
<evidence type="ECO:0000256" key="1">
    <source>
        <dbReference type="ARBA" id="ARBA00004123"/>
    </source>
</evidence>
<organism evidence="4 5">
    <name type="scientific">Letharia lupina</name>
    <dbReference type="NCBI Taxonomy" id="560253"/>
    <lineage>
        <taxon>Eukaryota</taxon>
        <taxon>Fungi</taxon>
        <taxon>Dikarya</taxon>
        <taxon>Ascomycota</taxon>
        <taxon>Pezizomycotina</taxon>
        <taxon>Lecanoromycetes</taxon>
        <taxon>OSLEUM clade</taxon>
        <taxon>Lecanoromycetidae</taxon>
        <taxon>Lecanorales</taxon>
        <taxon>Lecanorineae</taxon>
        <taxon>Parmeliaceae</taxon>
        <taxon>Letharia</taxon>
    </lineage>
</organism>
<feature type="compositionally biased region" description="Basic and acidic residues" evidence="3">
    <location>
        <begin position="384"/>
        <end position="405"/>
    </location>
</feature>
<dbReference type="RefSeq" id="XP_037157164.1">
    <property type="nucleotide sequence ID" value="XM_037295163.1"/>
</dbReference>
<dbReference type="InterPro" id="IPR028211">
    <property type="entry name" value="Ntr2"/>
</dbReference>
<feature type="region of interest" description="Disordered" evidence="3">
    <location>
        <begin position="193"/>
        <end position="239"/>
    </location>
</feature>
<feature type="region of interest" description="Disordered" evidence="3">
    <location>
        <begin position="252"/>
        <end position="335"/>
    </location>
</feature>
<dbReference type="GeneID" id="59332653"/>
<dbReference type="AlphaFoldDB" id="A0A8H6KZI7"/>
<sequence length="491" mass="53959">MRSSFGARRQARKVGQQEGEDMEDARPGLGSQDQENTPTVIRPSIASRGSSKTKKQSSARVSFGPGGTSMTEDDDIGGPAVFTPKKSSLSRQAVEKNALRKTIANNLSSEHLGFRQTEDRPSYSADHLNELKTSTPSTPKNLRSKSDVNDEDGKALDLASKFGSDLAYQESSSAIPTDAEVREKKARRARLAKEQDFIGLSDEDAQEQEDSDGERSLLPYAKQKPSKKEETRLVRDDEDIAEGFDEFVSDGRIALGKKAEREQKQRQEAEMRNLINEAEGGNDSADSEDDDSEAERHAAYEAAQTRKGMDGLRRDEQSTRPRRPRTPPRITPLPTLAGCLEKLRQRLAGIEYARMQKVRQLEEIKKEKEDIRVREGEIQQLLKETGERYEKLRKEAEMSGEDRPPDGLSPGGGLGSGASMVSMAGIDPAQQTPETKAPPPTSDSPPAPAGASQPLLASRAKGNRRASPTYAEQRGKPADTSSPKHFDTLRT</sequence>
<comment type="subcellular location">
    <subcellularLocation>
        <location evidence="1">Nucleus</location>
    </subcellularLocation>
</comment>
<dbReference type="PANTHER" id="PTHR12214:SF0">
    <property type="entry name" value="LD29489P"/>
    <property type="match status" value="1"/>
</dbReference>
<dbReference type="GO" id="GO:0071008">
    <property type="term" value="C:U2-type post-mRNA release spliceosomal complex"/>
    <property type="evidence" value="ECO:0007669"/>
    <property type="project" value="InterPro"/>
</dbReference>
<evidence type="ECO:0000256" key="3">
    <source>
        <dbReference type="SAM" id="MobiDB-lite"/>
    </source>
</evidence>
<keyword evidence="5" id="KW-1185">Reference proteome</keyword>
<keyword evidence="2" id="KW-0539">Nucleus</keyword>
<comment type="caution">
    <text evidence="4">The sequence shown here is derived from an EMBL/GenBank/DDBJ whole genome shotgun (WGS) entry which is preliminary data.</text>
</comment>
<feature type="compositionally biased region" description="Low complexity" evidence="3">
    <location>
        <begin position="449"/>
        <end position="458"/>
    </location>
</feature>
<feature type="region of interest" description="Disordered" evidence="3">
    <location>
        <begin position="378"/>
        <end position="491"/>
    </location>
</feature>
<feature type="compositionally biased region" description="Acidic residues" evidence="3">
    <location>
        <begin position="201"/>
        <end position="212"/>
    </location>
</feature>
<dbReference type="EMBL" id="JACCJB010000002">
    <property type="protein sequence ID" value="KAF6229907.1"/>
    <property type="molecule type" value="Genomic_DNA"/>
</dbReference>
<feature type="region of interest" description="Disordered" evidence="3">
    <location>
        <begin position="1"/>
        <end position="93"/>
    </location>
</feature>
<gene>
    <name evidence="4" type="ORF">HO133_004244</name>
</gene>
<feature type="compositionally biased region" description="Basic and acidic residues" evidence="3">
    <location>
        <begin position="257"/>
        <end position="271"/>
    </location>
</feature>
<feature type="region of interest" description="Disordered" evidence="3">
    <location>
        <begin position="106"/>
        <end position="152"/>
    </location>
</feature>
<feature type="compositionally biased region" description="Basic and acidic residues" evidence="3">
    <location>
        <begin position="473"/>
        <end position="491"/>
    </location>
</feature>
<evidence type="ECO:0008006" key="6">
    <source>
        <dbReference type="Google" id="ProtNLM"/>
    </source>
</evidence>
<proteinExistence type="predicted"/>
<feature type="compositionally biased region" description="Basic and acidic residues" evidence="3">
    <location>
        <begin position="226"/>
        <end position="235"/>
    </location>
</feature>
<feature type="compositionally biased region" description="Basic and acidic residues" evidence="3">
    <location>
        <begin position="112"/>
        <end position="121"/>
    </location>
</feature>
<dbReference type="PANTHER" id="PTHR12214">
    <property type="entry name" value="GC-RICH SEQUENCE DNA-BINDING FACTOR"/>
    <property type="match status" value="1"/>
</dbReference>
<evidence type="ECO:0000313" key="4">
    <source>
        <dbReference type="EMBL" id="KAF6229907.1"/>
    </source>
</evidence>
<dbReference type="Proteomes" id="UP000593566">
    <property type="component" value="Unassembled WGS sequence"/>
</dbReference>
<reference evidence="4 5" key="1">
    <citation type="journal article" date="2020" name="Genomics">
        <title>Complete, high-quality genomes from long-read metagenomic sequencing of two wolf lichen thalli reveals enigmatic genome architecture.</title>
        <authorList>
            <person name="McKenzie S.K."/>
            <person name="Walston R.F."/>
            <person name="Allen J.L."/>
        </authorList>
    </citation>
    <scope>NUCLEOTIDE SEQUENCE [LARGE SCALE GENOMIC DNA]</scope>
    <source>
        <strain evidence="4">WasteWater1</strain>
    </source>
</reference>
<protein>
    <recommendedName>
        <fullName evidence="6">Nineteen complex-related protein 2-domain-containing protein</fullName>
    </recommendedName>
</protein>
<feature type="compositionally biased region" description="Pro residues" evidence="3">
    <location>
        <begin position="436"/>
        <end position="448"/>
    </location>
</feature>
<dbReference type="GO" id="GO:0000390">
    <property type="term" value="P:spliceosomal complex disassembly"/>
    <property type="evidence" value="ECO:0007669"/>
    <property type="project" value="InterPro"/>
</dbReference>
<evidence type="ECO:0000256" key="2">
    <source>
        <dbReference type="ARBA" id="ARBA00023242"/>
    </source>
</evidence>
<dbReference type="InterPro" id="IPR012890">
    <property type="entry name" value="GCFC2-like"/>
</dbReference>